<evidence type="ECO:0000256" key="1">
    <source>
        <dbReference type="ARBA" id="ARBA00023002"/>
    </source>
</evidence>
<comment type="caution">
    <text evidence="3">The sequence shown here is derived from an EMBL/GenBank/DDBJ whole genome shotgun (WGS) entry which is preliminary data.</text>
</comment>
<dbReference type="OrthoDB" id="48988at2759"/>
<dbReference type="SUPFAM" id="SSF51430">
    <property type="entry name" value="NAD(P)-linked oxidoreductase"/>
    <property type="match status" value="1"/>
</dbReference>
<dbReference type="PANTHER" id="PTHR43364:SF4">
    <property type="entry name" value="NAD(P)-LINKED OXIDOREDUCTASE SUPERFAMILY PROTEIN"/>
    <property type="match status" value="1"/>
</dbReference>
<dbReference type="AlphaFoldDB" id="A0A9P4IZZ3"/>
<organism evidence="3 4">
    <name type="scientific">Myriangium duriaei CBS 260.36</name>
    <dbReference type="NCBI Taxonomy" id="1168546"/>
    <lineage>
        <taxon>Eukaryota</taxon>
        <taxon>Fungi</taxon>
        <taxon>Dikarya</taxon>
        <taxon>Ascomycota</taxon>
        <taxon>Pezizomycotina</taxon>
        <taxon>Dothideomycetes</taxon>
        <taxon>Dothideomycetidae</taxon>
        <taxon>Myriangiales</taxon>
        <taxon>Myriangiaceae</taxon>
        <taxon>Myriangium</taxon>
    </lineage>
</organism>
<evidence type="ECO:0000259" key="2">
    <source>
        <dbReference type="Pfam" id="PF00248"/>
    </source>
</evidence>
<dbReference type="PANTHER" id="PTHR43364">
    <property type="entry name" value="NADH-SPECIFIC METHYLGLYOXAL REDUCTASE-RELATED"/>
    <property type="match status" value="1"/>
</dbReference>
<keyword evidence="1" id="KW-0560">Oxidoreductase</keyword>
<dbReference type="Proteomes" id="UP000799439">
    <property type="component" value="Unassembled WGS sequence"/>
</dbReference>
<dbReference type="InterPro" id="IPR036812">
    <property type="entry name" value="NAD(P)_OxRdtase_dom_sf"/>
</dbReference>
<dbReference type="EMBL" id="ML996085">
    <property type="protein sequence ID" value="KAF2152978.1"/>
    <property type="molecule type" value="Genomic_DNA"/>
</dbReference>
<keyword evidence="4" id="KW-1185">Reference proteome</keyword>
<dbReference type="Gene3D" id="3.20.20.100">
    <property type="entry name" value="NADP-dependent oxidoreductase domain"/>
    <property type="match status" value="1"/>
</dbReference>
<proteinExistence type="predicted"/>
<dbReference type="CDD" id="cd19075">
    <property type="entry name" value="AKR_AKR7A1-5"/>
    <property type="match status" value="1"/>
</dbReference>
<dbReference type="InterPro" id="IPR023210">
    <property type="entry name" value="NADP_OxRdtase_dom"/>
</dbReference>
<feature type="domain" description="NADP-dependent oxidoreductase" evidence="2">
    <location>
        <begin position="6"/>
        <end position="306"/>
    </location>
</feature>
<protein>
    <submittedName>
        <fullName evidence="3">Aldehyde reductase</fullName>
    </submittedName>
</protein>
<dbReference type="GO" id="GO:0016491">
    <property type="term" value="F:oxidoreductase activity"/>
    <property type="evidence" value="ECO:0007669"/>
    <property type="project" value="UniProtKB-KW"/>
</dbReference>
<reference evidence="3" key="1">
    <citation type="journal article" date="2020" name="Stud. Mycol.">
        <title>101 Dothideomycetes genomes: a test case for predicting lifestyles and emergence of pathogens.</title>
        <authorList>
            <person name="Haridas S."/>
            <person name="Albert R."/>
            <person name="Binder M."/>
            <person name="Bloem J."/>
            <person name="Labutti K."/>
            <person name="Salamov A."/>
            <person name="Andreopoulos B."/>
            <person name="Baker S."/>
            <person name="Barry K."/>
            <person name="Bills G."/>
            <person name="Bluhm B."/>
            <person name="Cannon C."/>
            <person name="Castanera R."/>
            <person name="Culley D."/>
            <person name="Daum C."/>
            <person name="Ezra D."/>
            <person name="Gonzalez J."/>
            <person name="Henrissat B."/>
            <person name="Kuo A."/>
            <person name="Liang C."/>
            <person name="Lipzen A."/>
            <person name="Lutzoni F."/>
            <person name="Magnuson J."/>
            <person name="Mondo S."/>
            <person name="Nolan M."/>
            <person name="Ohm R."/>
            <person name="Pangilinan J."/>
            <person name="Park H.-J."/>
            <person name="Ramirez L."/>
            <person name="Alfaro M."/>
            <person name="Sun H."/>
            <person name="Tritt A."/>
            <person name="Yoshinaga Y."/>
            <person name="Zwiers L.-H."/>
            <person name="Turgeon B."/>
            <person name="Goodwin S."/>
            <person name="Spatafora J."/>
            <person name="Crous P."/>
            <person name="Grigoriev I."/>
        </authorList>
    </citation>
    <scope>NUCLEOTIDE SEQUENCE</scope>
    <source>
        <strain evidence="3">CBS 260.36</strain>
    </source>
</reference>
<name>A0A9P4IZZ3_9PEZI</name>
<evidence type="ECO:0000313" key="4">
    <source>
        <dbReference type="Proteomes" id="UP000799439"/>
    </source>
</evidence>
<sequence length="322" mass="35567">MFSTIKIIFGGAAIQRDAGNFRTAPQLSELFSVLQAHDVTTIDTAQLYGTSESVLGEHAAGTSFVLDTKAFGGFQRGTATREGIVREGRASLSRLGVRQVDVFYLHSPDDTVPLESTLAGIDELHREGVFKRFGLSNFTAEDVRRVDELAGEKGWVRPSVYQGNYSPVARLQEEVLFPTLRELGMAFYAYSPIAGGFLAKSRTEIEEGAGRFAASHPLSRIYGAMYKRPAYLEVLEEWGRVAESVGATRSELAYRWVVYHSVLRGEKGDGIVFGGRQIGHVKETLEGIEHGPLPEEAVKRIDGIWEKIKHEAPLDNFNSVEQ</sequence>
<evidence type="ECO:0000313" key="3">
    <source>
        <dbReference type="EMBL" id="KAF2152978.1"/>
    </source>
</evidence>
<dbReference type="Pfam" id="PF00248">
    <property type="entry name" value="Aldo_ket_red"/>
    <property type="match status" value="1"/>
</dbReference>
<gene>
    <name evidence="3" type="ORF">K461DRAFT_224707</name>
</gene>
<accession>A0A9P4IZZ3</accession>
<dbReference type="InterPro" id="IPR050523">
    <property type="entry name" value="AKR_Detox_Biosynth"/>
</dbReference>